<dbReference type="InterPro" id="IPR013328">
    <property type="entry name" value="6PGD_dom2"/>
</dbReference>
<evidence type="ECO:0000259" key="5">
    <source>
        <dbReference type="Pfam" id="PF08125"/>
    </source>
</evidence>
<name>A0ABT6XVR0_ALISE</name>
<dbReference type="Gene3D" id="1.10.1040.10">
    <property type="entry name" value="N-(1-d-carboxylethyl)-l-norvaline Dehydrogenase, domain 2"/>
    <property type="match status" value="1"/>
</dbReference>
<dbReference type="InterPro" id="IPR036291">
    <property type="entry name" value="NAD(P)-bd_dom_sf"/>
</dbReference>
<keyword evidence="1 6" id="KW-0560">Oxidoreductase</keyword>
<feature type="domain" description="Mannitol dehydrogenase N-terminal" evidence="4">
    <location>
        <begin position="25"/>
        <end position="255"/>
    </location>
</feature>
<comment type="catalytic activity">
    <reaction evidence="3">
        <text>D-mannitol 1-phosphate + NAD(+) = beta-D-fructose 6-phosphate + NADH + H(+)</text>
        <dbReference type="Rhea" id="RHEA:19661"/>
        <dbReference type="ChEBI" id="CHEBI:15378"/>
        <dbReference type="ChEBI" id="CHEBI:57540"/>
        <dbReference type="ChEBI" id="CHEBI:57634"/>
        <dbReference type="ChEBI" id="CHEBI:57945"/>
        <dbReference type="ChEBI" id="CHEBI:61381"/>
        <dbReference type="EC" id="1.1.1.17"/>
    </reaction>
</comment>
<dbReference type="PANTHER" id="PTHR30524">
    <property type="entry name" value="MANNITOL-1-PHOSPHATE 5-DEHYDROGENASE"/>
    <property type="match status" value="1"/>
</dbReference>
<dbReference type="Gene3D" id="3.40.50.720">
    <property type="entry name" value="NAD(P)-binding Rossmann-like Domain"/>
    <property type="match status" value="1"/>
</dbReference>
<dbReference type="InterPro" id="IPR013118">
    <property type="entry name" value="Mannitol_DH_C"/>
</dbReference>
<keyword evidence="7" id="KW-1185">Reference proteome</keyword>
<dbReference type="SUPFAM" id="SSF51735">
    <property type="entry name" value="NAD(P)-binding Rossmann-fold domains"/>
    <property type="match status" value="1"/>
</dbReference>
<reference evidence="6 7" key="1">
    <citation type="submission" date="2023-04" db="EMBL/GenBank/DDBJ databases">
        <title>A. sendaiensis sub sp. chiapanensis a novel subspecie with specific adaptation in bacterial cell wall isolated from an active volcano.</title>
        <authorList>
            <person name="Alvarez Gutierrez P.E."/>
            <person name="Ortiz Cortes L.Y."/>
        </authorList>
    </citation>
    <scope>NUCLEOTIDE SEQUENCE [LARGE SCALE GENOMIC DNA]</scope>
    <source>
        <strain evidence="6 7">PA2</strain>
    </source>
</reference>
<dbReference type="PANTHER" id="PTHR30524:SF0">
    <property type="entry name" value="ALTRONATE OXIDOREDUCTASE-RELATED"/>
    <property type="match status" value="1"/>
</dbReference>
<gene>
    <name evidence="6" type="ORF">QID03_03210</name>
</gene>
<sequence>MRLHAGALEGEARASFERARAMPVRVVQIGEGIFLRGFVDWLVHRLNESGAFQGRIAVVNPRPSGAHHIQQWQEQDGLYTVLVRGLRDGRSVQYAEVVTSVARAYDSTRAWEQVLELARDPLVEIAVSNTTELGIRYEPVPRPTADVPPATYPAKLTQFLYERYAALGWQEESRLIVVPCELIDDNGQRLRSMVERHAADWQLGKDFDRWLPARVEFCDTLVDRIVTPYTGDPPLAYEDHLAVTVEPYYLFAIRGSDRLKSLWPFEDVGLNVHYADDIRDFRLQKLRALNGTHTALANLGLMAGLETVLDVMKHPTLSRYVHQLVEEEIVPATEPRVSQPERLRAFARDVLERFQNPYLEHRLRSIAMNAISKARIRLVPTLVDAVERSGDARRLTAAVAAICLAYRPGMEHTAEPDPAAERLRGWWQNDLSASAQAILSDTALWSTDLTQVPGVLEGWVRFVDTALRQGPVQAVASL</sequence>
<dbReference type="RefSeq" id="WP_283202750.1">
    <property type="nucleotide sequence ID" value="NZ_JASGCB010000003.1"/>
</dbReference>
<dbReference type="Pfam" id="PF01232">
    <property type="entry name" value="Mannitol_dh"/>
    <property type="match status" value="1"/>
</dbReference>
<proteinExistence type="predicted"/>
<keyword evidence="2" id="KW-0520">NAD</keyword>
<evidence type="ECO:0000256" key="1">
    <source>
        <dbReference type="ARBA" id="ARBA00023002"/>
    </source>
</evidence>
<protein>
    <submittedName>
        <fullName evidence="6">Tagaturonate reductase</fullName>
        <ecNumber evidence="6">1.1.1.58</ecNumber>
    </submittedName>
</protein>
<dbReference type="InterPro" id="IPR008927">
    <property type="entry name" value="6-PGluconate_DH-like_C_sf"/>
</dbReference>
<comment type="caution">
    <text evidence="6">The sequence shown here is derived from an EMBL/GenBank/DDBJ whole genome shotgun (WGS) entry which is preliminary data.</text>
</comment>
<evidence type="ECO:0000313" key="6">
    <source>
        <dbReference type="EMBL" id="MDI9259183.1"/>
    </source>
</evidence>
<dbReference type="EC" id="1.1.1.58" evidence="6"/>
<organism evidence="6 7">
    <name type="scientific">Alicyclobacillus sendaiensis PA2</name>
    <dbReference type="NCBI Taxonomy" id="3029425"/>
    <lineage>
        <taxon>Bacteria</taxon>
        <taxon>Bacillati</taxon>
        <taxon>Bacillota</taxon>
        <taxon>Bacilli</taxon>
        <taxon>Bacillales</taxon>
        <taxon>Alicyclobacillaceae</taxon>
        <taxon>Alicyclobacillus</taxon>
    </lineage>
</organism>
<dbReference type="NCBIfam" id="NF002969">
    <property type="entry name" value="PRK03643.1"/>
    <property type="match status" value="1"/>
</dbReference>
<evidence type="ECO:0000256" key="2">
    <source>
        <dbReference type="ARBA" id="ARBA00023027"/>
    </source>
</evidence>
<evidence type="ECO:0000259" key="4">
    <source>
        <dbReference type="Pfam" id="PF01232"/>
    </source>
</evidence>
<dbReference type="InterPro" id="IPR013131">
    <property type="entry name" value="Mannitol_DH_N"/>
</dbReference>
<feature type="domain" description="Mannitol dehydrogenase C-terminal" evidence="5">
    <location>
        <begin position="277"/>
        <end position="457"/>
    </location>
</feature>
<dbReference type="GO" id="GO:0009026">
    <property type="term" value="F:tagaturonate reductase activity"/>
    <property type="evidence" value="ECO:0007669"/>
    <property type="project" value="UniProtKB-EC"/>
</dbReference>
<dbReference type="Proteomes" id="UP001529245">
    <property type="component" value="Unassembled WGS sequence"/>
</dbReference>
<evidence type="ECO:0000256" key="3">
    <source>
        <dbReference type="ARBA" id="ARBA00048615"/>
    </source>
</evidence>
<dbReference type="EMBL" id="JASGCB010000003">
    <property type="protein sequence ID" value="MDI9259183.1"/>
    <property type="molecule type" value="Genomic_DNA"/>
</dbReference>
<evidence type="ECO:0000313" key="7">
    <source>
        <dbReference type="Proteomes" id="UP001529245"/>
    </source>
</evidence>
<accession>A0ABT6XVR0</accession>
<dbReference type="Pfam" id="PF08125">
    <property type="entry name" value="Mannitol_dh_C"/>
    <property type="match status" value="1"/>
</dbReference>
<dbReference type="SUPFAM" id="SSF48179">
    <property type="entry name" value="6-phosphogluconate dehydrogenase C-terminal domain-like"/>
    <property type="match status" value="1"/>
</dbReference>